<feature type="domain" description="ATPase dynein-related AAA" evidence="1">
    <location>
        <begin position="90"/>
        <end position="147"/>
    </location>
</feature>
<protein>
    <submittedName>
        <fullName evidence="2">von Willebrand factor A domain containing 8</fullName>
    </submittedName>
</protein>
<keyword evidence="3" id="KW-1185">Reference proteome</keyword>
<gene>
    <name evidence="2" type="ORF">NTJ_00519</name>
</gene>
<dbReference type="Proteomes" id="UP001307889">
    <property type="component" value="Chromosome 1"/>
</dbReference>
<dbReference type="InterPro" id="IPR011704">
    <property type="entry name" value="ATPase_dyneun-rel_AAA"/>
</dbReference>
<dbReference type="Pfam" id="PF07728">
    <property type="entry name" value="AAA_5"/>
    <property type="match status" value="1"/>
</dbReference>
<accession>A0ABN7A6B2</accession>
<dbReference type="InterPro" id="IPR039891">
    <property type="entry name" value="VWA8"/>
</dbReference>
<proteinExistence type="predicted"/>
<evidence type="ECO:0000313" key="2">
    <source>
        <dbReference type="EMBL" id="BES87714.1"/>
    </source>
</evidence>
<name>A0ABN7A6B2_9HEMI</name>
<dbReference type="PANTHER" id="PTHR21610">
    <property type="entry name" value="VON WILLEBRAND FACTOR A DOMAIN-CONTAINING PROTEIN 8"/>
    <property type="match status" value="1"/>
</dbReference>
<dbReference type="EMBL" id="AP028909">
    <property type="protein sequence ID" value="BES87714.1"/>
    <property type="molecule type" value="Genomic_DNA"/>
</dbReference>
<organism evidence="2 3">
    <name type="scientific">Nesidiocoris tenuis</name>
    <dbReference type="NCBI Taxonomy" id="355587"/>
    <lineage>
        <taxon>Eukaryota</taxon>
        <taxon>Metazoa</taxon>
        <taxon>Ecdysozoa</taxon>
        <taxon>Arthropoda</taxon>
        <taxon>Hexapoda</taxon>
        <taxon>Insecta</taxon>
        <taxon>Pterygota</taxon>
        <taxon>Neoptera</taxon>
        <taxon>Paraneoptera</taxon>
        <taxon>Hemiptera</taxon>
        <taxon>Heteroptera</taxon>
        <taxon>Panheteroptera</taxon>
        <taxon>Cimicomorpha</taxon>
        <taxon>Miridae</taxon>
        <taxon>Dicyphina</taxon>
        <taxon>Nesidiocoris</taxon>
    </lineage>
</organism>
<reference evidence="2 3" key="1">
    <citation type="submission" date="2023-09" db="EMBL/GenBank/DDBJ databases">
        <title>Nesidiocoris tenuis whole genome shotgun sequence.</title>
        <authorList>
            <person name="Shibata T."/>
            <person name="Shimoda M."/>
            <person name="Kobayashi T."/>
            <person name="Uehara T."/>
        </authorList>
    </citation>
    <scope>NUCLEOTIDE SEQUENCE [LARGE SCALE GENOMIC DNA]</scope>
    <source>
        <strain evidence="2 3">Japan</strain>
    </source>
</reference>
<evidence type="ECO:0000313" key="3">
    <source>
        <dbReference type="Proteomes" id="UP001307889"/>
    </source>
</evidence>
<evidence type="ECO:0000259" key="1">
    <source>
        <dbReference type="Pfam" id="PF07728"/>
    </source>
</evidence>
<sequence length="177" mass="20422">MSPQNVIILRRATVLRRILSNNRPQDALRLCYCTSTPPGESSVEITGVKKVVVPPKIKEYVPIDFLPIEYDQDTLHHLRWMLQKDLLAQDIFLIGPPGPSKRRLAFRYLELTQREMEFVSLSRDTTEADLKQRREIVSSTAKYVDQVRACVSLQEKIFTKMMMKMDISKISSALIVQ</sequence>
<dbReference type="PANTHER" id="PTHR21610:SF9">
    <property type="entry name" value="VON WILLEBRAND FACTOR A DOMAIN-CONTAINING PROTEIN 8"/>
    <property type="match status" value="1"/>
</dbReference>